<evidence type="ECO:0000313" key="1">
    <source>
        <dbReference type="EMBL" id="PTM94960.1"/>
    </source>
</evidence>
<keyword evidence="2" id="KW-1185">Reference proteome</keyword>
<dbReference type="AlphaFoldDB" id="A0A2T5B7J7"/>
<sequence>MGIPDGKCLMPVFPKYATVMAEAALGIKVGRATCFSGRYPPQWFGRPGA</sequence>
<dbReference type="EMBL" id="PZZZ01000004">
    <property type="protein sequence ID" value="PTM94960.1"/>
    <property type="molecule type" value="Genomic_DNA"/>
</dbReference>
<accession>A0A2T5B7J7</accession>
<proteinExistence type="predicted"/>
<name>A0A2T5B7J7_MYCDI</name>
<reference evidence="1 2" key="1">
    <citation type="submission" date="2018-04" db="EMBL/GenBank/DDBJ databases">
        <title>Genomic Encyclopedia of Type Strains, Phase IV (KMG-IV): sequencing the most valuable type-strain genomes for metagenomic binning, comparative biology and taxonomic classification.</title>
        <authorList>
            <person name="Goeker M."/>
        </authorList>
    </citation>
    <scope>NUCLEOTIDE SEQUENCE [LARGE SCALE GENOMIC DNA]</scope>
    <source>
        <strain evidence="1 2">DSM 7138</strain>
    </source>
</reference>
<protein>
    <submittedName>
        <fullName evidence="1">Uncharacterized protein</fullName>
    </submittedName>
</protein>
<evidence type="ECO:0000313" key="2">
    <source>
        <dbReference type="Proteomes" id="UP000241247"/>
    </source>
</evidence>
<dbReference type="Proteomes" id="UP000241247">
    <property type="component" value="Unassembled WGS sequence"/>
</dbReference>
<organism evidence="1 2">
    <name type="scientific">Mycoplana dimorpha</name>
    <dbReference type="NCBI Taxonomy" id="28320"/>
    <lineage>
        <taxon>Bacteria</taxon>
        <taxon>Pseudomonadati</taxon>
        <taxon>Pseudomonadota</taxon>
        <taxon>Alphaproteobacteria</taxon>
        <taxon>Hyphomicrobiales</taxon>
        <taxon>Rhizobiaceae</taxon>
        <taxon>Mycoplana</taxon>
    </lineage>
</organism>
<gene>
    <name evidence="1" type="ORF">C7449_10423</name>
</gene>
<comment type="caution">
    <text evidence="1">The sequence shown here is derived from an EMBL/GenBank/DDBJ whole genome shotgun (WGS) entry which is preliminary data.</text>
</comment>